<evidence type="ECO:0000259" key="4">
    <source>
        <dbReference type="Pfam" id="PF09126"/>
    </source>
</evidence>
<feature type="domain" description="Type II restriction enzyme NaeI" evidence="4">
    <location>
        <begin position="41"/>
        <end position="267"/>
    </location>
</feature>
<dbReference type="InterPro" id="IPR037057">
    <property type="entry name" value="DNA_rep_MutH/T2_RE_sf"/>
</dbReference>
<evidence type="ECO:0000313" key="5">
    <source>
        <dbReference type="EMBL" id="TCM80500.1"/>
    </source>
</evidence>
<dbReference type="CDD" id="cd22338">
    <property type="entry name" value="NaeI-like"/>
    <property type="match status" value="1"/>
</dbReference>
<dbReference type="EMBL" id="SLVM01000020">
    <property type="protein sequence ID" value="TCM80500.1"/>
    <property type="molecule type" value="Genomic_DNA"/>
</dbReference>
<dbReference type="GO" id="GO:0009307">
    <property type="term" value="P:DNA restriction-modification system"/>
    <property type="evidence" value="ECO:0007669"/>
    <property type="project" value="InterPro"/>
</dbReference>
<dbReference type="GO" id="GO:0003677">
    <property type="term" value="F:DNA binding"/>
    <property type="evidence" value="ECO:0007669"/>
    <property type="project" value="InterPro"/>
</dbReference>
<gene>
    <name evidence="5" type="ORF">EV216_12012</name>
</gene>
<dbReference type="InterPro" id="IPR036388">
    <property type="entry name" value="WH-like_DNA-bd_sf"/>
</dbReference>
<reference evidence="5 6" key="1">
    <citation type="submission" date="2019-03" db="EMBL/GenBank/DDBJ databases">
        <title>Genomic Encyclopedia of Type Strains, Phase IV (KMG-IV): sequencing the most valuable type-strain genomes for metagenomic binning, comparative biology and taxonomic classification.</title>
        <authorList>
            <person name="Goeker M."/>
        </authorList>
    </citation>
    <scope>NUCLEOTIDE SEQUENCE [LARGE SCALE GENOMIC DNA]</scope>
    <source>
        <strain evidence="5 6">DSM 21153</strain>
    </source>
</reference>
<dbReference type="GO" id="GO:0009036">
    <property type="term" value="F:type II site-specific deoxyribonuclease activity"/>
    <property type="evidence" value="ECO:0007669"/>
    <property type="project" value="InterPro"/>
</dbReference>
<keyword evidence="2 5" id="KW-0255">Endonuclease</keyword>
<dbReference type="InterPro" id="IPR015210">
    <property type="entry name" value="NaeI"/>
</dbReference>
<evidence type="ECO:0000313" key="6">
    <source>
        <dbReference type="Proteomes" id="UP000295277"/>
    </source>
</evidence>
<keyword evidence="6" id="KW-1185">Reference proteome</keyword>
<dbReference type="Gene3D" id="1.10.10.10">
    <property type="entry name" value="Winged helix-like DNA-binding domain superfamily/Winged helix DNA-binding domain"/>
    <property type="match status" value="1"/>
</dbReference>
<accession>A0A4R1YPF7</accession>
<sequence length="292" mass="32183">MRRKLPTSVVAAGHPDHEILSAIAGELERRAGAAGSLARKVPPLLREVIDDVIQTPRTGRRSYDELEKTEKTYIGTRVEIMLRALLDLPRGRLDAVVLGHDTDIKHTMGKNWMIPSEALGHPCILVAADEGRARCYLGLIVARPEYLTAGTNRDAKRSVSADGFRHILWIFADHPYPPNFWRTVPPGAVDRIFSGESGNARVMALFREVSGVPVSREIVQGVARQKDFMRRIRADDGRGTRDRLAAEGILLLSSTYDGPLIRQLGLPKGDFISCRPTTPGELAAARAAGWRV</sequence>
<comment type="caution">
    <text evidence="5">The sequence shown here is derived from an EMBL/GenBank/DDBJ whole genome shotgun (WGS) entry which is preliminary data.</text>
</comment>
<keyword evidence="1" id="KW-0540">Nuclease</keyword>
<proteinExistence type="predicted"/>
<organism evidence="5 6">
    <name type="scientific">Rhodovulum steppense</name>
    <dbReference type="NCBI Taxonomy" id="540251"/>
    <lineage>
        <taxon>Bacteria</taxon>
        <taxon>Pseudomonadati</taxon>
        <taxon>Pseudomonadota</taxon>
        <taxon>Alphaproteobacteria</taxon>
        <taxon>Rhodobacterales</taxon>
        <taxon>Paracoccaceae</taxon>
        <taxon>Rhodovulum</taxon>
    </lineage>
</organism>
<evidence type="ECO:0000256" key="2">
    <source>
        <dbReference type="ARBA" id="ARBA00022759"/>
    </source>
</evidence>
<keyword evidence="3" id="KW-0378">Hydrolase</keyword>
<dbReference type="OrthoDB" id="9179812at2"/>
<dbReference type="Gene3D" id="3.40.600.10">
    <property type="entry name" value="DNA mismatch repair MutH/Restriction endonuclease, type II"/>
    <property type="match status" value="1"/>
</dbReference>
<dbReference type="AlphaFoldDB" id="A0A4R1YPF7"/>
<dbReference type="InterPro" id="IPR011335">
    <property type="entry name" value="Restrct_endonuc-II-like"/>
</dbReference>
<dbReference type="Proteomes" id="UP000295277">
    <property type="component" value="Unassembled WGS sequence"/>
</dbReference>
<evidence type="ECO:0000256" key="3">
    <source>
        <dbReference type="ARBA" id="ARBA00022801"/>
    </source>
</evidence>
<name>A0A4R1YPF7_9RHOB</name>
<protein>
    <submittedName>
        <fullName evidence="5">Restriction endonuclease NaeI</fullName>
    </submittedName>
</protein>
<dbReference type="SUPFAM" id="SSF52980">
    <property type="entry name" value="Restriction endonuclease-like"/>
    <property type="match status" value="1"/>
</dbReference>
<evidence type="ECO:0000256" key="1">
    <source>
        <dbReference type="ARBA" id="ARBA00022722"/>
    </source>
</evidence>
<dbReference type="Pfam" id="PF09126">
    <property type="entry name" value="NaeI"/>
    <property type="match status" value="1"/>
</dbReference>